<keyword evidence="5" id="KW-0560">Oxidoreductase</keyword>
<accession>A0ABQ6K7N5</accession>
<feature type="domain" description="Alcohol dehydrogenase-like C-terminal" evidence="6">
    <location>
        <begin position="159"/>
        <end position="276"/>
    </location>
</feature>
<comment type="similarity">
    <text evidence="2">Belongs to the zinc-containing alcohol dehydrogenase family.</text>
</comment>
<dbReference type="PANTHER" id="PTHR43350">
    <property type="entry name" value="NAD-DEPENDENT ALCOHOL DEHYDROGENASE"/>
    <property type="match status" value="1"/>
</dbReference>
<dbReference type="PANTHER" id="PTHR43350:SF19">
    <property type="entry name" value="D-GULOSIDE 3-DEHYDROGENASE"/>
    <property type="match status" value="1"/>
</dbReference>
<dbReference type="SUPFAM" id="SSF51735">
    <property type="entry name" value="NAD(P)-binding Rossmann-fold domains"/>
    <property type="match status" value="1"/>
</dbReference>
<evidence type="ECO:0000256" key="3">
    <source>
        <dbReference type="ARBA" id="ARBA00022723"/>
    </source>
</evidence>
<dbReference type="Proteomes" id="UP001157034">
    <property type="component" value="Unassembled WGS sequence"/>
</dbReference>
<organism evidence="7 8">
    <name type="scientific">Pseudolysinimonas kribbensis</name>
    <dbReference type="NCBI Taxonomy" id="433641"/>
    <lineage>
        <taxon>Bacteria</taxon>
        <taxon>Bacillati</taxon>
        <taxon>Actinomycetota</taxon>
        <taxon>Actinomycetes</taxon>
        <taxon>Micrococcales</taxon>
        <taxon>Microbacteriaceae</taxon>
        <taxon>Pseudolysinimonas</taxon>
    </lineage>
</organism>
<dbReference type="Pfam" id="PF00107">
    <property type="entry name" value="ADH_zinc_N"/>
    <property type="match status" value="1"/>
</dbReference>
<dbReference type="InterPro" id="IPR036291">
    <property type="entry name" value="NAD(P)-bd_dom_sf"/>
</dbReference>
<dbReference type="InterPro" id="IPR013149">
    <property type="entry name" value="ADH-like_C"/>
</dbReference>
<protein>
    <recommendedName>
        <fullName evidence="6">Alcohol dehydrogenase-like C-terminal domain-containing protein</fullName>
    </recommendedName>
</protein>
<dbReference type="Gene3D" id="3.90.180.10">
    <property type="entry name" value="Medium-chain alcohol dehydrogenases, catalytic domain"/>
    <property type="match status" value="2"/>
</dbReference>
<evidence type="ECO:0000313" key="8">
    <source>
        <dbReference type="Proteomes" id="UP001157034"/>
    </source>
</evidence>
<dbReference type="EMBL" id="BSVB01000001">
    <property type="protein sequence ID" value="GMA94761.1"/>
    <property type="molecule type" value="Genomic_DNA"/>
</dbReference>
<keyword evidence="3" id="KW-0479">Metal-binding</keyword>
<evidence type="ECO:0000256" key="2">
    <source>
        <dbReference type="ARBA" id="ARBA00008072"/>
    </source>
</evidence>
<evidence type="ECO:0000313" key="7">
    <source>
        <dbReference type="EMBL" id="GMA94761.1"/>
    </source>
</evidence>
<dbReference type="CDD" id="cd08255">
    <property type="entry name" value="2-desacetyl-2-hydroxyethyl_bacteriochlorophyllide_like"/>
    <property type="match status" value="1"/>
</dbReference>
<dbReference type="RefSeq" id="WP_284253653.1">
    <property type="nucleotide sequence ID" value="NZ_BAAAQO010000002.1"/>
</dbReference>
<comment type="caution">
    <text evidence="7">The sequence shown here is derived from an EMBL/GenBank/DDBJ whole genome shotgun (WGS) entry which is preliminary data.</text>
</comment>
<evidence type="ECO:0000256" key="4">
    <source>
        <dbReference type="ARBA" id="ARBA00022833"/>
    </source>
</evidence>
<reference evidence="8" key="1">
    <citation type="journal article" date="2019" name="Int. J. Syst. Evol. Microbiol.">
        <title>The Global Catalogue of Microorganisms (GCM) 10K type strain sequencing project: providing services to taxonomists for standard genome sequencing and annotation.</title>
        <authorList>
            <consortium name="The Broad Institute Genomics Platform"/>
            <consortium name="The Broad Institute Genome Sequencing Center for Infectious Disease"/>
            <person name="Wu L."/>
            <person name="Ma J."/>
        </authorList>
    </citation>
    <scope>NUCLEOTIDE SEQUENCE [LARGE SCALE GENOMIC DNA]</scope>
    <source>
        <strain evidence="8">NBRC 108894</strain>
    </source>
</reference>
<name>A0ABQ6K7N5_9MICO</name>
<keyword evidence="4" id="KW-0862">Zinc</keyword>
<dbReference type="Gene3D" id="3.40.50.720">
    <property type="entry name" value="NAD(P)-binding Rossmann-like Domain"/>
    <property type="match status" value="1"/>
</dbReference>
<comment type="cofactor">
    <cofactor evidence="1">
        <name>Zn(2+)</name>
        <dbReference type="ChEBI" id="CHEBI:29105"/>
    </cofactor>
</comment>
<dbReference type="InterPro" id="IPR011032">
    <property type="entry name" value="GroES-like_sf"/>
</dbReference>
<evidence type="ECO:0000256" key="5">
    <source>
        <dbReference type="ARBA" id="ARBA00023002"/>
    </source>
</evidence>
<gene>
    <name evidence="7" type="ORF">GCM10025881_15850</name>
</gene>
<dbReference type="SUPFAM" id="SSF50129">
    <property type="entry name" value="GroES-like"/>
    <property type="match status" value="1"/>
</dbReference>
<evidence type="ECO:0000256" key="1">
    <source>
        <dbReference type="ARBA" id="ARBA00001947"/>
    </source>
</evidence>
<evidence type="ECO:0000259" key="6">
    <source>
        <dbReference type="Pfam" id="PF00107"/>
    </source>
</evidence>
<keyword evidence="8" id="KW-1185">Reference proteome</keyword>
<proteinExistence type="inferred from homology"/>
<sequence>MSTAAQRLIFRSDHRIDIEPFELPDPGSRQVLVRNDFTHVSAGTEMNFFRLHPDSGPLVRDQLGYMAVGEVVAVGGEVAEWAVGERVVTNAFHQSHWLVDLDEDRDGAQSPSWYIDRLDPAIPGEQAGFITLGDVALHGLRRAQPQIDQSAAVIGCGLVGQLVIQLARIAGMQPIVAVDLVERRLERARTSGATHRVDAAASDPVAAVREITAGGAETVFPCAPAPSTLQAALEMAAKRGTVSLVASIPGTAEIRLQDELLRRELTILGTYEADMNEASVYWPWSRARNRRAVQRLIVEGALRLDHLITHVVPYTEAETMFAAMHDPGTDWMGVVFDWR</sequence>